<protein>
    <recommendedName>
        <fullName evidence="4">Zinc-ribbon domain-containing protein</fullName>
    </recommendedName>
</protein>
<sequence>MKCDVCGTKIPIAESTCPNCGYRVKKDVVQSFDASNKTHEHIRTQSTKTYVKPNIPDMSMFQTPKWIIGIAVAFVVVVIIMTVLPLLSKSSRSSSDWSEMTFQEVIDLGEGEGTIELAQSSLEKVQNLMSNTLHIEDIYTHEYCSDYDDSVNASFSVQGYSQDVYYSVNYTYVDRELLSSELTISGTSQKSIKDLETLPMNKDIVTKLGDYMDIHNAYEYFDQGRLKLVKLKDYNDQYEYVHSQNPYVFIHEKVYSRNEFEYYCTISSR</sequence>
<dbReference type="Proteomes" id="UP000003157">
    <property type="component" value="Unassembled WGS sequence"/>
</dbReference>
<dbReference type="AlphaFoldDB" id="E7GFT6"/>
<evidence type="ECO:0000313" key="3">
    <source>
        <dbReference type="Proteomes" id="UP000003157"/>
    </source>
</evidence>
<dbReference type="STRING" id="100884.GCA_000269565_01836"/>
<comment type="caution">
    <text evidence="2">The sequence shown here is derived from an EMBL/GenBank/DDBJ whole genome shotgun (WGS) entry which is preliminary data.</text>
</comment>
<name>E7GFT6_9FIRM</name>
<evidence type="ECO:0008006" key="4">
    <source>
        <dbReference type="Google" id="ProtNLM"/>
    </source>
</evidence>
<evidence type="ECO:0000256" key="1">
    <source>
        <dbReference type="SAM" id="Phobius"/>
    </source>
</evidence>
<gene>
    <name evidence="2" type="ORF">HMPREF9488_03629</name>
</gene>
<dbReference type="OrthoDB" id="1653789at2"/>
<keyword evidence="1" id="KW-1133">Transmembrane helix</keyword>
<proteinExistence type="predicted"/>
<reference evidence="2 3" key="1">
    <citation type="submission" date="2010-12" db="EMBL/GenBank/DDBJ databases">
        <title>The Genome Sequence of Coprobacillus sp. strain 29_1.</title>
        <authorList>
            <consortium name="The Broad Institute Genome Sequencing Platform"/>
            <person name="Earl A."/>
            <person name="Ward D."/>
            <person name="Feldgarden M."/>
            <person name="Gevers D."/>
            <person name="Daigneault M."/>
            <person name="Sibley C.D."/>
            <person name="White A."/>
            <person name="Strauss J."/>
            <person name="Allen-Vercoe E."/>
            <person name="Young S.K."/>
            <person name="Zeng Q."/>
            <person name="Gargeya S."/>
            <person name="Fitzgerald M."/>
            <person name="Haas B."/>
            <person name="Abouelleil A."/>
            <person name="Alvarado L."/>
            <person name="Arachchi H.M."/>
            <person name="Berlin A."/>
            <person name="Brown A."/>
            <person name="Chapman S.B."/>
            <person name="Chen Z."/>
            <person name="Dunbar C."/>
            <person name="Freedman E."/>
            <person name="Gearin G."/>
            <person name="Gellesch M."/>
            <person name="Goldberg J."/>
            <person name="Griggs A."/>
            <person name="Gujja S."/>
            <person name="Heilman E."/>
            <person name="Heiman D."/>
            <person name="Howarth C."/>
            <person name="Larson L."/>
            <person name="Lui A."/>
            <person name="MacDonald P.J.P."/>
            <person name="Mehta T."/>
            <person name="Montmayeur A."/>
            <person name="Murphy C."/>
            <person name="Neiman D."/>
            <person name="Pearson M."/>
            <person name="Priest M."/>
            <person name="Roberts A."/>
            <person name="Saif S."/>
            <person name="Shea T."/>
            <person name="Shenoy N."/>
            <person name="Sisk P."/>
            <person name="Stolte C."/>
            <person name="Sykes S."/>
            <person name="White J."/>
            <person name="Yandava C."/>
            <person name="Nusbaum C."/>
            <person name="Birren B."/>
        </authorList>
    </citation>
    <scope>NUCLEOTIDE SEQUENCE [LARGE SCALE GENOMIC DNA]</scope>
    <source>
        <strain evidence="2 3">29_1</strain>
    </source>
</reference>
<keyword evidence="1" id="KW-0472">Membrane</keyword>
<evidence type="ECO:0000313" key="2">
    <source>
        <dbReference type="EMBL" id="EFW03150.1"/>
    </source>
</evidence>
<accession>E7GFT6</accession>
<dbReference type="EMBL" id="ADKX01000051">
    <property type="protein sequence ID" value="EFW03150.1"/>
    <property type="molecule type" value="Genomic_DNA"/>
</dbReference>
<dbReference type="eggNOG" id="ENOG50343BR">
    <property type="taxonomic scope" value="Bacteria"/>
</dbReference>
<dbReference type="HOGENOM" id="CLU_1033315_0_0_9"/>
<keyword evidence="1" id="KW-0812">Transmembrane</keyword>
<dbReference type="GeneID" id="78229697"/>
<organism evidence="2 3">
    <name type="scientific">Coprobacillus cateniformis</name>
    <dbReference type="NCBI Taxonomy" id="100884"/>
    <lineage>
        <taxon>Bacteria</taxon>
        <taxon>Bacillati</taxon>
        <taxon>Bacillota</taxon>
        <taxon>Erysipelotrichia</taxon>
        <taxon>Erysipelotrichales</taxon>
        <taxon>Coprobacillaceae</taxon>
        <taxon>Coprobacillus</taxon>
    </lineage>
</organism>
<dbReference type="RefSeq" id="WP_008790711.1">
    <property type="nucleotide sequence ID" value="NZ_AKCB01000001.1"/>
</dbReference>
<keyword evidence="3" id="KW-1185">Reference proteome</keyword>
<feature type="transmembrane region" description="Helical" evidence="1">
    <location>
        <begin position="66"/>
        <end position="87"/>
    </location>
</feature>